<organism evidence="3 4">
    <name type="scientific">Prorocentrum cordatum</name>
    <dbReference type="NCBI Taxonomy" id="2364126"/>
    <lineage>
        <taxon>Eukaryota</taxon>
        <taxon>Sar</taxon>
        <taxon>Alveolata</taxon>
        <taxon>Dinophyceae</taxon>
        <taxon>Prorocentrales</taxon>
        <taxon>Prorocentraceae</taxon>
        <taxon>Prorocentrum</taxon>
    </lineage>
</organism>
<dbReference type="CDD" id="cd00882">
    <property type="entry name" value="Ras_like_GTPase"/>
    <property type="match status" value="1"/>
</dbReference>
<dbReference type="EMBL" id="CAUYUJ010002554">
    <property type="protein sequence ID" value="CAK0801293.1"/>
    <property type="molecule type" value="Genomic_DNA"/>
</dbReference>
<proteinExistence type="predicted"/>
<keyword evidence="4" id="KW-1185">Reference proteome</keyword>
<name>A0ABN9QA03_9DINO</name>
<evidence type="ECO:0000313" key="3">
    <source>
        <dbReference type="EMBL" id="CAK0801293.1"/>
    </source>
</evidence>
<gene>
    <name evidence="3" type="ORF">PCOR1329_LOCUS9211</name>
</gene>
<evidence type="ECO:0000259" key="2">
    <source>
        <dbReference type="Pfam" id="PF01926"/>
    </source>
</evidence>
<feature type="domain" description="G" evidence="2">
    <location>
        <begin position="82"/>
        <end position="192"/>
    </location>
</feature>
<dbReference type="InterPro" id="IPR027417">
    <property type="entry name" value="P-loop_NTPase"/>
</dbReference>
<sequence>MASALAQEKGVQWTLDAIVDLWHVGRLQIEDLPEGQTYSNEETATCKHVESIFKDTRVFLRDTRFYERVCKRSSDVFTHHPVLVIGNWRQGKSTLINALTDPDGLSDQGKAKTGRRSRTTMKVALYPLETCGPFKVLLADSPGLDPDTSFDIMQMYRDTLRERGYCPDVLTDLIVLVVAGTSQGISSLESEVFANWIRDEYTKARAQSCGGCTVLPVITHGDHIDQDQRNDLEADKKVVEDRLRKITAQVASGSAAHRSAQHGAAGHGAQALRCDASAHVMEPLVVVNPDAKHQRLGRGIVMLRETIVREVKSRSQSREFKAQWSGMLTKDLREGVVDFRARHPHDETETRLFHRTVAAVLATYGKRSPNIDTALPNASWHLLDGIERKLRLQATNISVLTASRSGLRGRDLVDAGQKRGMGRTPRATRHPRDRAST</sequence>
<reference evidence="3" key="1">
    <citation type="submission" date="2023-10" db="EMBL/GenBank/DDBJ databases">
        <authorList>
            <person name="Chen Y."/>
            <person name="Shah S."/>
            <person name="Dougan E. K."/>
            <person name="Thang M."/>
            <person name="Chan C."/>
        </authorList>
    </citation>
    <scope>NUCLEOTIDE SEQUENCE [LARGE SCALE GENOMIC DNA]</scope>
</reference>
<dbReference type="InterPro" id="IPR006073">
    <property type="entry name" value="GTP-bd"/>
</dbReference>
<evidence type="ECO:0000256" key="1">
    <source>
        <dbReference type="SAM" id="MobiDB-lite"/>
    </source>
</evidence>
<protein>
    <recommendedName>
        <fullName evidence="2">G domain-containing protein</fullName>
    </recommendedName>
</protein>
<feature type="region of interest" description="Disordered" evidence="1">
    <location>
        <begin position="410"/>
        <end position="437"/>
    </location>
</feature>
<feature type="compositionally biased region" description="Basic residues" evidence="1">
    <location>
        <begin position="426"/>
        <end position="437"/>
    </location>
</feature>
<accession>A0ABN9QA03</accession>
<dbReference type="Gene3D" id="3.40.50.300">
    <property type="entry name" value="P-loop containing nucleotide triphosphate hydrolases"/>
    <property type="match status" value="1"/>
</dbReference>
<comment type="caution">
    <text evidence="3">The sequence shown here is derived from an EMBL/GenBank/DDBJ whole genome shotgun (WGS) entry which is preliminary data.</text>
</comment>
<dbReference type="Pfam" id="PF01926">
    <property type="entry name" value="MMR_HSR1"/>
    <property type="match status" value="1"/>
</dbReference>
<dbReference type="SUPFAM" id="SSF52540">
    <property type="entry name" value="P-loop containing nucleoside triphosphate hydrolases"/>
    <property type="match status" value="1"/>
</dbReference>
<dbReference type="Proteomes" id="UP001189429">
    <property type="component" value="Unassembled WGS sequence"/>
</dbReference>
<evidence type="ECO:0000313" key="4">
    <source>
        <dbReference type="Proteomes" id="UP001189429"/>
    </source>
</evidence>